<reference evidence="1 2" key="1">
    <citation type="submission" date="2017-11" db="EMBL/GenBank/DDBJ databases">
        <title>De novo assembly and phasing of dikaryotic genomes from two isolates of Puccinia coronata f. sp. avenae, the causal agent of oat crown rust.</title>
        <authorList>
            <person name="Miller M.E."/>
            <person name="Zhang Y."/>
            <person name="Omidvar V."/>
            <person name="Sperschneider J."/>
            <person name="Schwessinger B."/>
            <person name="Raley C."/>
            <person name="Palmer J.M."/>
            <person name="Garnica D."/>
            <person name="Upadhyaya N."/>
            <person name="Rathjen J."/>
            <person name="Taylor J.M."/>
            <person name="Park R.F."/>
            <person name="Dodds P.N."/>
            <person name="Hirsch C.D."/>
            <person name="Kianian S.F."/>
            <person name="Figueroa M."/>
        </authorList>
    </citation>
    <scope>NUCLEOTIDE SEQUENCE [LARGE SCALE GENOMIC DNA]</scope>
    <source>
        <strain evidence="1">12NC29</strain>
    </source>
</reference>
<comment type="caution">
    <text evidence="1">The sequence shown here is derived from an EMBL/GenBank/DDBJ whole genome shotgun (WGS) entry which is preliminary data.</text>
</comment>
<accession>A0A2N5UQ96</accession>
<organism evidence="1 2">
    <name type="scientific">Puccinia coronata f. sp. avenae</name>
    <dbReference type="NCBI Taxonomy" id="200324"/>
    <lineage>
        <taxon>Eukaryota</taxon>
        <taxon>Fungi</taxon>
        <taxon>Dikarya</taxon>
        <taxon>Basidiomycota</taxon>
        <taxon>Pucciniomycotina</taxon>
        <taxon>Pucciniomycetes</taxon>
        <taxon>Pucciniales</taxon>
        <taxon>Pucciniaceae</taxon>
        <taxon>Puccinia</taxon>
    </lineage>
</organism>
<dbReference type="Proteomes" id="UP000235388">
    <property type="component" value="Unassembled WGS sequence"/>
</dbReference>
<evidence type="ECO:0000313" key="2">
    <source>
        <dbReference type="Proteomes" id="UP000235388"/>
    </source>
</evidence>
<proteinExistence type="predicted"/>
<protein>
    <submittedName>
        <fullName evidence="1">Uncharacterized protein</fullName>
    </submittedName>
</protein>
<gene>
    <name evidence="1" type="ORF">PCANC_14232</name>
</gene>
<name>A0A2N5UQ96_9BASI</name>
<sequence length="130" mass="13968">MEASSGRYLTEAPVGRYHKASSGRLCQVAPIGHLHGASNGRFNIKPPSGRFLGRAASGHVGEGCGFKPWGLCFLQLERLIFSPGLSSLEPFTGRFPNGSDQPSKFCPVRGQLWDGSQATKFWTTNGCPEG</sequence>
<dbReference type="AlphaFoldDB" id="A0A2N5UQ96"/>
<evidence type="ECO:0000313" key="1">
    <source>
        <dbReference type="EMBL" id="PLW39921.1"/>
    </source>
</evidence>
<keyword evidence="2" id="KW-1185">Reference proteome</keyword>
<dbReference type="EMBL" id="PGCJ01000188">
    <property type="protein sequence ID" value="PLW39921.1"/>
    <property type="molecule type" value="Genomic_DNA"/>
</dbReference>